<gene>
    <name evidence="2" type="ORF">ASZ90_008364</name>
</gene>
<sequence>MLLKNHWKVLNKFMILFNALSVLIFFNIEFRFCVSKGVFLEII</sequence>
<dbReference type="EMBL" id="LNQE01001014">
    <property type="protein sequence ID" value="KUG21858.1"/>
    <property type="molecule type" value="Genomic_DNA"/>
</dbReference>
<organism evidence="2">
    <name type="scientific">hydrocarbon metagenome</name>
    <dbReference type="NCBI Taxonomy" id="938273"/>
    <lineage>
        <taxon>unclassified sequences</taxon>
        <taxon>metagenomes</taxon>
        <taxon>ecological metagenomes</taxon>
    </lineage>
</organism>
<name>A0A0W8FME2_9ZZZZ</name>
<keyword evidence="1" id="KW-1133">Transmembrane helix</keyword>
<keyword evidence="1" id="KW-0472">Membrane</keyword>
<accession>A0A0W8FME2</accession>
<keyword evidence="1" id="KW-0812">Transmembrane</keyword>
<dbReference type="AlphaFoldDB" id="A0A0W8FME2"/>
<feature type="transmembrane region" description="Helical" evidence="1">
    <location>
        <begin position="12"/>
        <end position="30"/>
    </location>
</feature>
<evidence type="ECO:0000313" key="2">
    <source>
        <dbReference type="EMBL" id="KUG21858.1"/>
    </source>
</evidence>
<reference evidence="2" key="1">
    <citation type="journal article" date="2015" name="Proc. Natl. Acad. Sci. U.S.A.">
        <title>Networks of energetic and metabolic interactions define dynamics in microbial communities.</title>
        <authorList>
            <person name="Embree M."/>
            <person name="Liu J.K."/>
            <person name="Al-Bassam M.M."/>
            <person name="Zengler K."/>
        </authorList>
    </citation>
    <scope>NUCLEOTIDE SEQUENCE</scope>
</reference>
<comment type="caution">
    <text evidence="2">The sequence shown here is derived from an EMBL/GenBank/DDBJ whole genome shotgun (WGS) entry which is preliminary data.</text>
</comment>
<proteinExistence type="predicted"/>
<protein>
    <submittedName>
        <fullName evidence="2">Uncharacterized protein</fullName>
    </submittedName>
</protein>
<evidence type="ECO:0000256" key="1">
    <source>
        <dbReference type="SAM" id="Phobius"/>
    </source>
</evidence>